<dbReference type="GO" id="GO:0008270">
    <property type="term" value="F:zinc ion binding"/>
    <property type="evidence" value="ECO:0007669"/>
    <property type="project" value="UniProtKB-KW"/>
</dbReference>
<reference evidence="6" key="1">
    <citation type="journal article" date="2018" name="Genome Biol. Evol.">
        <title>Genomics and development of Lentinus tigrinus, a white-rot wood-decaying mushroom with dimorphic fruiting bodies.</title>
        <authorList>
            <person name="Wu B."/>
            <person name="Xu Z."/>
            <person name="Knudson A."/>
            <person name="Carlson A."/>
            <person name="Chen N."/>
            <person name="Kovaka S."/>
            <person name="LaButti K."/>
            <person name="Lipzen A."/>
            <person name="Pennachio C."/>
            <person name="Riley R."/>
            <person name="Schakwitz W."/>
            <person name="Umezawa K."/>
            <person name="Ohm R.A."/>
            <person name="Grigoriev I.V."/>
            <person name="Nagy L.G."/>
            <person name="Gibbons J."/>
            <person name="Hibbett D."/>
        </authorList>
    </citation>
    <scope>NUCLEOTIDE SEQUENCE [LARGE SCALE GENOMIC DNA]</scope>
    <source>
        <strain evidence="6">ALCF2SS1-6</strain>
    </source>
</reference>
<keyword evidence="3" id="KW-0862">Zinc</keyword>
<gene>
    <name evidence="6" type="ORF">L227DRAFT_652459</name>
</gene>
<evidence type="ECO:0000256" key="2">
    <source>
        <dbReference type="ARBA" id="ARBA00022771"/>
    </source>
</evidence>
<evidence type="ECO:0000313" key="6">
    <source>
        <dbReference type="EMBL" id="RPD61734.1"/>
    </source>
</evidence>
<dbReference type="InterPro" id="IPR002893">
    <property type="entry name" value="Znf_MYND"/>
</dbReference>
<accession>A0A5C2SEW1</accession>
<evidence type="ECO:0000313" key="7">
    <source>
        <dbReference type="Proteomes" id="UP000313359"/>
    </source>
</evidence>
<dbReference type="Proteomes" id="UP000313359">
    <property type="component" value="Unassembled WGS sequence"/>
</dbReference>
<dbReference type="Gene3D" id="6.10.140.2220">
    <property type="match status" value="1"/>
</dbReference>
<evidence type="ECO:0000259" key="5">
    <source>
        <dbReference type="PROSITE" id="PS50865"/>
    </source>
</evidence>
<protein>
    <recommendedName>
        <fullName evidence="5">MYND-type domain-containing protein</fullName>
    </recommendedName>
</protein>
<sequence length="1222" mass="138146">MSCPVYWPTERYFDPIGNTSAVSLTRDLSPEVDADVLLLNCNDCRNVLFTVFCEQPNTERKLDFTCSDVDPAILARALILLTMAIDGTPHEKIWNIFYHIYLDADSLATLVAHCRNLVAATQSVDEWAKSIYSSVVRFGSVFTLSEVHRLLSLYADSDITGPRDGTGEGPVRHRTVEMLEDYDHSSARSAGPMQKYAEGVFQEAHDVYCNTGTTFTEDGDRESAVHQNPTFYHSRHGPDSVVHVCNDPLAPFHTAPIFGNTEPSCVSVADVVGAARREFSVWCRSFRGAAAKIGSLLTVRFLLGDPLAVARTFEYFNRWRTRTAPIPVVPWSAQAIELSAEEYEQDLAPATFNVIDTSTLWDTIGGMFNVLPTVTPILSTSTESDSVLYTESYVRWYDNPKTGLAGYRFELFTETALWIDLCPVDFLGGFSPRFNIEERLPGEIVSRTRRHDVLVWKRPCSGDTIALKHPTPELAFEDHEQLAYLLHEVYYALYGDAEWTRNLRAATDVWHRGLEHPNHFYYTRESFVCLLKCVRERFRLSVPEWNHIMEMFLKFNWEKTEQPMESNEHMCDREFRAQLFLHGIYTSAGMDTPTKPVTGRLSLWSDVPSLVRIYLVVPRAEVGFSLHDTAHRRGTSALAISLEGSNIRGLYQCLRPFFGSVTDEGTEAYPALRLEEDPLGMRGTSDFVVSFVVDTASLCEGEVTPEQTAIEIELFVFTSLEDRAIILPEHPVHRFVIYHTTLEDRTSVFLAPEPFLPSVDYSTDPRTWPCPRIGLSPSLHMPIGEQGVVQLLRIEDEVDGYNANRFRVALTVHNVHIATLLRDHGKDLLKIELVSPHTMRMTLAEADLSQDIIYPLPVMRSKPMSLNLEVASTGQVSIEVIVRAASGALEAEGFMLNATPVGLRGDIICPWDIHRVNLDRMPAVNLRSPKLDQWLQEHLRTQISVMEAMASATGNQYNMYGLKVWRLPKESITTALYRCFSPSAPLNKFGKPFRVVRLCESSELNHPLSPIDTILFMTGLRYDLTAHTVVADAYVLTVAPPLTRSILAPLVQKDALCPVPLFGEELRMWKQLLPALAERCRTWSHGPNCEYKATGRIPLETRLHAGDPLCSCGRGKDVEGLRRVKAWAPFAPHVTRIALSPLFPVWYLEPLMMKFLRRSGGMTSKWTLKKTIEMPPKCIVCDRAMYDLKKCARCQKDTYCSEKCQRQDWSRHKKNCIGLIKQ</sequence>
<dbReference type="SUPFAM" id="SSF144232">
    <property type="entry name" value="HIT/MYND zinc finger-like"/>
    <property type="match status" value="1"/>
</dbReference>
<dbReference type="STRING" id="1328759.A0A5C2SEW1"/>
<name>A0A5C2SEW1_9APHY</name>
<dbReference type="PROSITE" id="PS01360">
    <property type="entry name" value="ZF_MYND_1"/>
    <property type="match status" value="1"/>
</dbReference>
<evidence type="ECO:0000256" key="1">
    <source>
        <dbReference type="ARBA" id="ARBA00022723"/>
    </source>
</evidence>
<organism evidence="6 7">
    <name type="scientific">Lentinus tigrinus ALCF2SS1-6</name>
    <dbReference type="NCBI Taxonomy" id="1328759"/>
    <lineage>
        <taxon>Eukaryota</taxon>
        <taxon>Fungi</taxon>
        <taxon>Dikarya</taxon>
        <taxon>Basidiomycota</taxon>
        <taxon>Agaricomycotina</taxon>
        <taxon>Agaricomycetes</taxon>
        <taxon>Polyporales</taxon>
        <taxon>Polyporaceae</taxon>
        <taxon>Lentinus</taxon>
    </lineage>
</organism>
<dbReference type="EMBL" id="ML122261">
    <property type="protein sequence ID" value="RPD61734.1"/>
    <property type="molecule type" value="Genomic_DNA"/>
</dbReference>
<proteinExistence type="predicted"/>
<dbReference type="PROSITE" id="PS50865">
    <property type="entry name" value="ZF_MYND_2"/>
    <property type="match status" value="1"/>
</dbReference>
<evidence type="ECO:0000256" key="3">
    <source>
        <dbReference type="ARBA" id="ARBA00022833"/>
    </source>
</evidence>
<dbReference type="Pfam" id="PF14737">
    <property type="entry name" value="DUF4470"/>
    <property type="match status" value="1"/>
</dbReference>
<keyword evidence="2 4" id="KW-0863">Zinc-finger</keyword>
<keyword evidence="7" id="KW-1185">Reference proteome</keyword>
<feature type="domain" description="MYND-type" evidence="5">
    <location>
        <begin position="1178"/>
        <end position="1216"/>
    </location>
</feature>
<dbReference type="InterPro" id="IPR027974">
    <property type="entry name" value="DUF4470"/>
</dbReference>
<dbReference type="Pfam" id="PF01753">
    <property type="entry name" value="zf-MYND"/>
    <property type="match status" value="1"/>
</dbReference>
<evidence type="ECO:0000256" key="4">
    <source>
        <dbReference type="PROSITE-ProRule" id="PRU00134"/>
    </source>
</evidence>
<dbReference type="OrthoDB" id="432970at2759"/>
<dbReference type="AlphaFoldDB" id="A0A5C2SEW1"/>
<keyword evidence="1" id="KW-0479">Metal-binding</keyword>